<dbReference type="InterPro" id="IPR036625">
    <property type="entry name" value="E3-bd_dom_sf"/>
</dbReference>
<dbReference type="PROSITE" id="PS50968">
    <property type="entry name" value="BIOTINYL_LIPOYL"/>
    <property type="match status" value="1"/>
</dbReference>
<dbReference type="FunFam" id="2.40.50.100:FF:000010">
    <property type="entry name" value="Acetyltransferase component of pyruvate dehydrogenase complex"/>
    <property type="match status" value="1"/>
</dbReference>
<comment type="similarity">
    <text evidence="1 3">Belongs to the 2-oxoacid dehydrogenase family.</text>
</comment>
<evidence type="ECO:0000259" key="6">
    <source>
        <dbReference type="PROSITE" id="PS51826"/>
    </source>
</evidence>
<evidence type="ECO:0000313" key="7">
    <source>
        <dbReference type="EMBL" id="OMJ87003.1"/>
    </source>
</evidence>
<keyword evidence="8" id="KW-1185">Reference proteome</keyword>
<dbReference type="CDD" id="cd06849">
    <property type="entry name" value="lipoyl_domain"/>
    <property type="match status" value="1"/>
</dbReference>
<dbReference type="GO" id="GO:0004742">
    <property type="term" value="F:dihydrolipoyllysine-residue acetyltransferase activity"/>
    <property type="evidence" value="ECO:0007669"/>
    <property type="project" value="TreeGrafter"/>
</dbReference>
<dbReference type="PANTHER" id="PTHR23151:SF90">
    <property type="entry name" value="DIHYDROLIPOYLLYSINE-RESIDUE ACETYLTRANSFERASE COMPONENT OF PYRUVATE DEHYDROGENASE COMPLEX, MITOCHONDRIAL-RELATED"/>
    <property type="match status" value="1"/>
</dbReference>
<comment type="cofactor">
    <cofactor evidence="3">
        <name>(R)-lipoate</name>
        <dbReference type="ChEBI" id="CHEBI:83088"/>
    </cofactor>
</comment>
<dbReference type="OrthoDB" id="537444at2759"/>
<keyword evidence="2 3" id="KW-0450">Lipoyl</keyword>
<accession>A0A1R2CDC8</accession>
<evidence type="ECO:0000256" key="4">
    <source>
        <dbReference type="SAM" id="MobiDB-lite"/>
    </source>
</evidence>
<protein>
    <recommendedName>
        <fullName evidence="3">Dihydrolipoamide acetyltransferase component of pyruvate dehydrogenase complex</fullName>
        <ecNumber evidence="3">2.3.1.-</ecNumber>
    </recommendedName>
</protein>
<comment type="caution">
    <text evidence="7">The sequence shown here is derived from an EMBL/GenBank/DDBJ whole genome shotgun (WGS) entry which is preliminary data.</text>
</comment>
<keyword evidence="3" id="KW-0808">Transferase</keyword>
<dbReference type="Proteomes" id="UP000187209">
    <property type="component" value="Unassembled WGS sequence"/>
</dbReference>
<evidence type="ECO:0000256" key="1">
    <source>
        <dbReference type="ARBA" id="ARBA00007317"/>
    </source>
</evidence>
<evidence type="ECO:0000259" key="5">
    <source>
        <dbReference type="PROSITE" id="PS50968"/>
    </source>
</evidence>
<feature type="compositionally biased region" description="Basic and acidic residues" evidence="4">
    <location>
        <begin position="175"/>
        <end position="195"/>
    </location>
</feature>
<sequence>MLRFAIGVIRRFADLPPHTILGMPSLSPTMTTGTMVKWLKKEGDKVSPGDIMFEVETDKATLGYEVQDQVFVAKILAQAGSPPMPLGAPIAILVDKADRISAFKDYTSDSGAIKSSEPVKKPIQEEPKHDENVRMSPAAHHMIDEYHLDTKNIHASGPRGLILKEDVLAFIENSKSPKETQKKPEEIKTPEKKTSQDTGKNYISSIRAPRFSVTSNVNLEEAIKFVGKDNIRAFIIKAAVASCKIVPEANSKFFNEFTRYYDYVDLQVSLYEKTLKKYFLKDSQGKRIEEIKEAFQKEGTGQANFAVSFSSEGNEIATPDVSALLSVGPEFLKVVKSGEAFKSQKFATCTLNCDHRAVDGAVGANWLKTFKGFVENPTSLL</sequence>
<dbReference type="GO" id="GO:0006086">
    <property type="term" value="P:pyruvate decarboxylation to acetyl-CoA"/>
    <property type="evidence" value="ECO:0007669"/>
    <property type="project" value="InterPro"/>
</dbReference>
<dbReference type="InterPro" id="IPR023213">
    <property type="entry name" value="CAT-like_dom_sf"/>
</dbReference>
<dbReference type="InterPro" id="IPR045257">
    <property type="entry name" value="E2/Pdx1"/>
</dbReference>
<keyword evidence="3" id="KW-0012">Acyltransferase</keyword>
<dbReference type="InterPro" id="IPR000089">
    <property type="entry name" value="Biotin_lipoyl"/>
</dbReference>
<gene>
    <name evidence="7" type="ORF">SteCoe_11329</name>
</gene>
<dbReference type="InterPro" id="IPR001078">
    <property type="entry name" value="2-oxoacid_DH_actylTfrase"/>
</dbReference>
<feature type="domain" description="Lipoyl-binding" evidence="5">
    <location>
        <begin position="18"/>
        <end position="94"/>
    </location>
</feature>
<dbReference type="InterPro" id="IPR004167">
    <property type="entry name" value="PSBD"/>
</dbReference>
<dbReference type="InterPro" id="IPR011053">
    <property type="entry name" value="Single_hybrid_motif"/>
</dbReference>
<dbReference type="PROSITE" id="PS51826">
    <property type="entry name" value="PSBD"/>
    <property type="match status" value="1"/>
</dbReference>
<dbReference type="Pfam" id="PF00198">
    <property type="entry name" value="2-oxoacid_dh"/>
    <property type="match status" value="1"/>
</dbReference>
<evidence type="ECO:0000256" key="2">
    <source>
        <dbReference type="ARBA" id="ARBA00022823"/>
    </source>
</evidence>
<dbReference type="Gene3D" id="3.30.559.10">
    <property type="entry name" value="Chloramphenicol acetyltransferase-like domain"/>
    <property type="match status" value="1"/>
</dbReference>
<proteinExistence type="inferred from homology"/>
<name>A0A1R2CDC8_9CILI</name>
<organism evidence="7 8">
    <name type="scientific">Stentor coeruleus</name>
    <dbReference type="NCBI Taxonomy" id="5963"/>
    <lineage>
        <taxon>Eukaryota</taxon>
        <taxon>Sar</taxon>
        <taxon>Alveolata</taxon>
        <taxon>Ciliophora</taxon>
        <taxon>Postciliodesmatophora</taxon>
        <taxon>Heterotrichea</taxon>
        <taxon>Heterotrichida</taxon>
        <taxon>Stentoridae</taxon>
        <taxon>Stentor</taxon>
    </lineage>
</organism>
<dbReference type="EMBL" id="MPUH01000188">
    <property type="protein sequence ID" value="OMJ87003.1"/>
    <property type="molecule type" value="Genomic_DNA"/>
</dbReference>
<dbReference type="SUPFAM" id="SSF47005">
    <property type="entry name" value="Peripheral subunit-binding domain of 2-oxo acid dehydrogenase complex"/>
    <property type="match status" value="1"/>
</dbReference>
<evidence type="ECO:0000313" key="8">
    <source>
        <dbReference type="Proteomes" id="UP000187209"/>
    </source>
</evidence>
<dbReference type="PANTHER" id="PTHR23151">
    <property type="entry name" value="DIHYDROLIPOAMIDE ACETYL/SUCCINYL-TRANSFERASE-RELATED"/>
    <property type="match status" value="1"/>
</dbReference>
<reference evidence="7 8" key="1">
    <citation type="submission" date="2016-11" db="EMBL/GenBank/DDBJ databases">
        <title>The macronuclear genome of Stentor coeruleus: a giant cell with tiny introns.</title>
        <authorList>
            <person name="Slabodnick M."/>
            <person name="Ruby J.G."/>
            <person name="Reiff S.B."/>
            <person name="Swart E.C."/>
            <person name="Gosai S."/>
            <person name="Prabakaran S."/>
            <person name="Witkowska E."/>
            <person name="Larue G.E."/>
            <person name="Fisher S."/>
            <person name="Freeman R.M."/>
            <person name="Gunawardena J."/>
            <person name="Chu W."/>
            <person name="Stover N.A."/>
            <person name="Gregory B.D."/>
            <person name="Nowacki M."/>
            <person name="Derisi J."/>
            <person name="Roy S.W."/>
            <person name="Marshall W.F."/>
            <person name="Sood P."/>
        </authorList>
    </citation>
    <scope>NUCLEOTIDE SEQUENCE [LARGE SCALE GENOMIC DNA]</scope>
    <source>
        <strain evidence="7">WM001</strain>
    </source>
</reference>
<feature type="domain" description="Peripheral subunit-binding (PSBD)" evidence="6">
    <location>
        <begin position="134"/>
        <end position="171"/>
    </location>
</feature>
<feature type="region of interest" description="Disordered" evidence="4">
    <location>
        <begin position="174"/>
        <end position="199"/>
    </location>
</feature>
<dbReference type="Pfam" id="PF00364">
    <property type="entry name" value="Biotin_lipoyl"/>
    <property type="match status" value="1"/>
</dbReference>
<dbReference type="SUPFAM" id="SSF51230">
    <property type="entry name" value="Single hybrid motif"/>
    <property type="match status" value="1"/>
</dbReference>
<dbReference type="GO" id="GO:0045254">
    <property type="term" value="C:pyruvate dehydrogenase complex"/>
    <property type="evidence" value="ECO:0007669"/>
    <property type="project" value="InterPro"/>
</dbReference>
<dbReference type="EC" id="2.3.1.-" evidence="3"/>
<dbReference type="Gene3D" id="2.40.50.100">
    <property type="match status" value="1"/>
</dbReference>
<dbReference type="SUPFAM" id="SSF52777">
    <property type="entry name" value="CoA-dependent acyltransferases"/>
    <property type="match status" value="1"/>
</dbReference>
<dbReference type="AlphaFoldDB" id="A0A1R2CDC8"/>
<evidence type="ECO:0000256" key="3">
    <source>
        <dbReference type="RuleBase" id="RU003423"/>
    </source>
</evidence>
<dbReference type="Pfam" id="PF02817">
    <property type="entry name" value="E3_binding"/>
    <property type="match status" value="1"/>
</dbReference>
<dbReference type="Gene3D" id="4.10.320.10">
    <property type="entry name" value="E3-binding domain"/>
    <property type="match status" value="1"/>
</dbReference>